<evidence type="ECO:0000313" key="2">
    <source>
        <dbReference type="EMBL" id="GLD48804.1"/>
    </source>
</evidence>
<dbReference type="GO" id="GO:0004649">
    <property type="term" value="F:poly(ADP-ribose) glycohydrolase activity"/>
    <property type="evidence" value="ECO:0007669"/>
    <property type="project" value="InterPro"/>
</dbReference>
<dbReference type="PANTHER" id="PTHR12837">
    <property type="entry name" value="POLY ADP-RIBOSE GLYCOHYDROLASE"/>
    <property type="match status" value="1"/>
</dbReference>
<gene>
    <name evidence="2" type="ORF">AKAME5_002733900</name>
</gene>
<dbReference type="GO" id="GO:0005634">
    <property type="term" value="C:nucleus"/>
    <property type="evidence" value="ECO:0007669"/>
    <property type="project" value="TreeGrafter"/>
</dbReference>
<proteinExistence type="predicted"/>
<accession>A0AAD3M7A6</accession>
<dbReference type="Proteomes" id="UP001279410">
    <property type="component" value="Unassembled WGS sequence"/>
</dbReference>
<dbReference type="GO" id="GO:0009225">
    <property type="term" value="P:nucleotide-sugar metabolic process"/>
    <property type="evidence" value="ECO:0007669"/>
    <property type="project" value="TreeGrafter"/>
</dbReference>
<evidence type="ECO:0000259" key="1">
    <source>
        <dbReference type="Pfam" id="PF05028"/>
    </source>
</evidence>
<reference evidence="2" key="1">
    <citation type="submission" date="2022-08" db="EMBL/GenBank/DDBJ databases">
        <title>Genome sequencing of akame (Lates japonicus).</title>
        <authorList>
            <person name="Hashiguchi Y."/>
            <person name="Takahashi H."/>
        </authorList>
    </citation>
    <scope>NUCLEOTIDE SEQUENCE</scope>
    <source>
        <strain evidence="2">Kochi</strain>
    </source>
</reference>
<dbReference type="GO" id="GO:0006282">
    <property type="term" value="P:regulation of DNA repair"/>
    <property type="evidence" value="ECO:0007669"/>
    <property type="project" value="InterPro"/>
</dbReference>
<dbReference type="GO" id="GO:0005737">
    <property type="term" value="C:cytoplasm"/>
    <property type="evidence" value="ECO:0007669"/>
    <property type="project" value="TreeGrafter"/>
</dbReference>
<dbReference type="EMBL" id="BRZM01003497">
    <property type="protein sequence ID" value="GLD48804.1"/>
    <property type="molecule type" value="Genomic_DNA"/>
</dbReference>
<dbReference type="InterPro" id="IPR007724">
    <property type="entry name" value="Poly_GlycHdrlase"/>
</dbReference>
<evidence type="ECO:0000313" key="3">
    <source>
        <dbReference type="Proteomes" id="UP001279410"/>
    </source>
</evidence>
<dbReference type="InterPro" id="IPR046372">
    <property type="entry name" value="PARG_cat_C"/>
</dbReference>
<dbReference type="AlphaFoldDB" id="A0AAD3M7A6"/>
<protein>
    <submittedName>
        <fullName evidence="2">Poly(ADP-ribose) glycohydrolase-like isoform X1</fullName>
    </submittedName>
</protein>
<comment type="caution">
    <text evidence="2">The sequence shown here is derived from an EMBL/GenBank/DDBJ whole genome shotgun (WGS) entry which is preliminary data.</text>
</comment>
<keyword evidence="3" id="KW-1185">Reference proteome</keyword>
<sequence length="170" mass="19357">MPADQDPATNHLVYSLCSVKQLSKCSRQPGTQQYSKYTGYAQTYQWGGIHQDTTPRDSWQRRCTEIVAIDALQFRNFLEQFSPEKINRELNKTEHFPRRSPGRFRACWCPVSEDHAAGTELLLLNKSPFAPASKREVPALAITSMVTCHRKLIPVESPEAPEGQERSEVH</sequence>
<dbReference type="Pfam" id="PF05028">
    <property type="entry name" value="PARG_cat_C"/>
    <property type="match status" value="1"/>
</dbReference>
<name>A0AAD3M7A6_LATJO</name>
<dbReference type="GO" id="GO:1990966">
    <property type="term" value="P:ATP generation from poly-ADP-D-ribose"/>
    <property type="evidence" value="ECO:0007669"/>
    <property type="project" value="TreeGrafter"/>
</dbReference>
<dbReference type="GO" id="GO:0005975">
    <property type="term" value="P:carbohydrate metabolic process"/>
    <property type="evidence" value="ECO:0007669"/>
    <property type="project" value="InterPro"/>
</dbReference>
<dbReference type="PANTHER" id="PTHR12837:SF8">
    <property type="entry name" value="POLY(ADP-RIBOSE) GLYCOHYDROLASE"/>
    <property type="match status" value="1"/>
</dbReference>
<organism evidence="2 3">
    <name type="scientific">Lates japonicus</name>
    <name type="common">Japanese lates</name>
    <dbReference type="NCBI Taxonomy" id="270547"/>
    <lineage>
        <taxon>Eukaryota</taxon>
        <taxon>Metazoa</taxon>
        <taxon>Chordata</taxon>
        <taxon>Craniata</taxon>
        <taxon>Vertebrata</taxon>
        <taxon>Euteleostomi</taxon>
        <taxon>Actinopterygii</taxon>
        <taxon>Neopterygii</taxon>
        <taxon>Teleostei</taxon>
        <taxon>Neoteleostei</taxon>
        <taxon>Acanthomorphata</taxon>
        <taxon>Carangaria</taxon>
        <taxon>Carangaria incertae sedis</taxon>
        <taxon>Centropomidae</taxon>
        <taxon>Lates</taxon>
    </lineage>
</organism>
<feature type="domain" description="PARG catalytic Macro" evidence="1">
    <location>
        <begin position="30"/>
        <end position="93"/>
    </location>
</feature>